<feature type="compositionally biased region" description="Acidic residues" evidence="8">
    <location>
        <begin position="230"/>
        <end position="244"/>
    </location>
</feature>
<dbReference type="AlphaFoldDB" id="A0A7J6WRF3"/>
<keyword evidence="10" id="KW-0648">Protein biosynthesis</keyword>
<evidence type="ECO:0000256" key="4">
    <source>
        <dbReference type="ARBA" id="ARBA00023015"/>
    </source>
</evidence>
<feature type="compositionally biased region" description="Acidic residues" evidence="8">
    <location>
        <begin position="292"/>
        <end position="301"/>
    </location>
</feature>
<dbReference type="Proteomes" id="UP000554482">
    <property type="component" value="Unassembled WGS sequence"/>
</dbReference>
<dbReference type="GO" id="GO:0003711">
    <property type="term" value="F:transcription elongation factor activity"/>
    <property type="evidence" value="ECO:0007669"/>
    <property type="project" value="TreeGrafter"/>
</dbReference>
<dbReference type="GO" id="GO:0003746">
    <property type="term" value="F:translation elongation factor activity"/>
    <property type="evidence" value="ECO:0007669"/>
    <property type="project" value="UniProtKB-KW"/>
</dbReference>
<keyword evidence="11" id="KW-1185">Reference proteome</keyword>
<evidence type="ECO:0000256" key="1">
    <source>
        <dbReference type="ARBA" id="ARBA00004123"/>
    </source>
</evidence>
<dbReference type="PANTHER" id="PTHR15970:SF2">
    <property type="entry name" value="ELL-ASSOCIATED FACTOR EAF"/>
    <property type="match status" value="1"/>
</dbReference>
<keyword evidence="5" id="KW-0010">Activator</keyword>
<keyword evidence="7" id="KW-0539">Nucleus</keyword>
<keyword evidence="10" id="KW-0251">Elongation factor</keyword>
<comment type="caution">
    <text evidence="10">The sequence shown here is derived from an EMBL/GenBank/DDBJ whole genome shotgun (WGS) entry which is preliminary data.</text>
</comment>
<feature type="region of interest" description="Disordered" evidence="8">
    <location>
        <begin position="119"/>
        <end position="141"/>
    </location>
</feature>
<evidence type="ECO:0000313" key="11">
    <source>
        <dbReference type="Proteomes" id="UP000554482"/>
    </source>
</evidence>
<feature type="region of interest" description="Disordered" evidence="8">
    <location>
        <begin position="1"/>
        <end position="20"/>
    </location>
</feature>
<evidence type="ECO:0000313" key="10">
    <source>
        <dbReference type="EMBL" id="KAF5199946.1"/>
    </source>
</evidence>
<comment type="similarity">
    <text evidence="2">Belongs to the EAF family.</text>
</comment>
<keyword evidence="4" id="KW-0805">Transcription regulation</keyword>
<sequence>MANNNKSKNKEPSTAPQPDVWYDLTLGSSFKDNSSTKFCTLRYESRPASIDKSQTGFLHKRKDNKVTVEFQSNQPGKPKWLFDGGIEDHKDNDAVLFFDGETFRLERLHRSVKRLRRGAMDGQATDARSPPIGRGAKGQSSIKAVVNSVPVEMERIDIGEPKSPGLKSTGKGVVDNPSAQPFTSPEPVENRELEEHLNMLFEDVEREDKANTGEQEVNTGFDINIPNQNDVDEEIADVDVSDDEAGNRPNAAETLRAQVNAEGSGASTSSSSESSGSGSSGSGSGSTSSSDSSDDDSVNSI</sequence>
<dbReference type="GO" id="GO:0006368">
    <property type="term" value="P:transcription elongation by RNA polymerase II"/>
    <property type="evidence" value="ECO:0007669"/>
    <property type="project" value="InterPro"/>
</dbReference>
<proteinExistence type="inferred from homology"/>
<comment type="subcellular location">
    <subcellularLocation>
        <location evidence="1">Nucleus</location>
    </subcellularLocation>
</comment>
<dbReference type="InterPro" id="IPR027093">
    <property type="entry name" value="EAF_fam"/>
</dbReference>
<dbReference type="PANTHER" id="PTHR15970">
    <property type="entry name" value="ELL-ASSOCIATED FACTOR EAF"/>
    <property type="match status" value="1"/>
</dbReference>
<evidence type="ECO:0000256" key="5">
    <source>
        <dbReference type="ARBA" id="ARBA00023159"/>
    </source>
</evidence>
<keyword evidence="3" id="KW-0597">Phosphoprotein</keyword>
<feature type="domain" description="Transcription elongation factor Eaf N-terminal" evidence="9">
    <location>
        <begin position="22"/>
        <end position="113"/>
    </location>
</feature>
<feature type="compositionally biased region" description="Polar residues" evidence="8">
    <location>
        <begin position="1"/>
        <end position="16"/>
    </location>
</feature>
<feature type="region of interest" description="Disordered" evidence="8">
    <location>
        <begin position="205"/>
        <end position="301"/>
    </location>
</feature>
<keyword evidence="6" id="KW-0804">Transcription</keyword>
<organism evidence="10 11">
    <name type="scientific">Thalictrum thalictroides</name>
    <name type="common">Rue-anemone</name>
    <name type="synonym">Anemone thalictroides</name>
    <dbReference type="NCBI Taxonomy" id="46969"/>
    <lineage>
        <taxon>Eukaryota</taxon>
        <taxon>Viridiplantae</taxon>
        <taxon>Streptophyta</taxon>
        <taxon>Embryophyta</taxon>
        <taxon>Tracheophyta</taxon>
        <taxon>Spermatophyta</taxon>
        <taxon>Magnoliopsida</taxon>
        <taxon>Ranunculales</taxon>
        <taxon>Ranunculaceae</taxon>
        <taxon>Thalictroideae</taxon>
        <taxon>Thalictrum</taxon>
    </lineage>
</organism>
<evidence type="ECO:0000256" key="2">
    <source>
        <dbReference type="ARBA" id="ARBA00007798"/>
    </source>
</evidence>
<name>A0A7J6WRF3_THATH</name>
<dbReference type="OrthoDB" id="125903at2759"/>
<gene>
    <name evidence="10" type="ORF">FRX31_010476</name>
</gene>
<evidence type="ECO:0000256" key="3">
    <source>
        <dbReference type="ARBA" id="ARBA00022553"/>
    </source>
</evidence>
<dbReference type="EMBL" id="JABWDY010011297">
    <property type="protein sequence ID" value="KAF5199946.1"/>
    <property type="molecule type" value="Genomic_DNA"/>
</dbReference>
<dbReference type="InterPro" id="IPR019194">
    <property type="entry name" value="Tscrpt_elong_fac_Eaf_N"/>
</dbReference>
<protein>
    <submittedName>
        <fullName evidence="10">Rna polymerase ii transcription elongation factor</fullName>
    </submittedName>
</protein>
<dbReference type="GO" id="GO:0032783">
    <property type="term" value="C:super elongation complex"/>
    <property type="evidence" value="ECO:0007669"/>
    <property type="project" value="InterPro"/>
</dbReference>
<reference evidence="10 11" key="1">
    <citation type="submission" date="2020-06" db="EMBL/GenBank/DDBJ databases">
        <title>Transcriptomic and genomic resources for Thalictrum thalictroides and T. hernandezii: Facilitating candidate gene discovery in an emerging model plant lineage.</title>
        <authorList>
            <person name="Arias T."/>
            <person name="Riano-Pachon D.M."/>
            <person name="Di Stilio V.S."/>
        </authorList>
    </citation>
    <scope>NUCLEOTIDE SEQUENCE [LARGE SCALE GENOMIC DNA]</scope>
    <source>
        <strain evidence="11">cv. WT478/WT964</strain>
        <tissue evidence="10">Leaves</tissue>
    </source>
</reference>
<feature type="compositionally biased region" description="Low complexity" evidence="8">
    <location>
        <begin position="261"/>
        <end position="277"/>
    </location>
</feature>
<accession>A0A7J6WRF3</accession>
<dbReference type="Pfam" id="PF09816">
    <property type="entry name" value="EAF"/>
    <property type="match status" value="1"/>
</dbReference>
<feature type="region of interest" description="Disordered" evidence="8">
    <location>
        <begin position="159"/>
        <end position="192"/>
    </location>
</feature>
<evidence type="ECO:0000256" key="8">
    <source>
        <dbReference type="SAM" id="MobiDB-lite"/>
    </source>
</evidence>
<evidence type="ECO:0000256" key="6">
    <source>
        <dbReference type="ARBA" id="ARBA00023163"/>
    </source>
</evidence>
<evidence type="ECO:0000256" key="7">
    <source>
        <dbReference type="ARBA" id="ARBA00023242"/>
    </source>
</evidence>
<evidence type="ECO:0000259" key="9">
    <source>
        <dbReference type="Pfam" id="PF09816"/>
    </source>
</evidence>